<dbReference type="GeneID" id="62208843"/>
<protein>
    <recommendedName>
        <fullName evidence="4">MARVEL domain-containing protein</fullName>
    </recommendedName>
</protein>
<dbReference type="RefSeq" id="XP_038781669.1">
    <property type="nucleotide sequence ID" value="XM_038935665.1"/>
</dbReference>
<sequence length="171" mass="19366">MHSSYSKLAAFVHALQAMLIIAAMSLTIPRLSMDYQFKKKENLLALTIGAKSLVFIAYQILTEHTTWFSRWHSYRANAFMNCFEIVAWAAVTFFVFDSNVSKCTGVDCTLSWLVVALSVLIASSNIYTAIHSVRELRKHRAGRLPGKTAERLDDSELMVPAWTGYSKHNER</sequence>
<accession>A0A8H7AU11</accession>
<dbReference type="AlphaFoldDB" id="A0A8H7AU11"/>
<dbReference type="Proteomes" id="UP000596902">
    <property type="component" value="Unassembled WGS sequence"/>
</dbReference>
<feature type="transmembrane region" description="Helical" evidence="1">
    <location>
        <begin position="43"/>
        <end position="62"/>
    </location>
</feature>
<evidence type="ECO:0000256" key="1">
    <source>
        <dbReference type="SAM" id="Phobius"/>
    </source>
</evidence>
<organism evidence="2 3">
    <name type="scientific">Alternaria burnsii</name>
    <dbReference type="NCBI Taxonomy" id="1187904"/>
    <lineage>
        <taxon>Eukaryota</taxon>
        <taxon>Fungi</taxon>
        <taxon>Dikarya</taxon>
        <taxon>Ascomycota</taxon>
        <taxon>Pezizomycotina</taxon>
        <taxon>Dothideomycetes</taxon>
        <taxon>Pleosporomycetidae</taxon>
        <taxon>Pleosporales</taxon>
        <taxon>Pleosporineae</taxon>
        <taxon>Pleosporaceae</taxon>
        <taxon>Alternaria</taxon>
        <taxon>Alternaria sect. Alternaria</taxon>
    </lineage>
</organism>
<dbReference type="EMBL" id="JAAABM010000023">
    <property type="protein sequence ID" value="KAF7671293.1"/>
    <property type="molecule type" value="Genomic_DNA"/>
</dbReference>
<feature type="transmembrane region" description="Helical" evidence="1">
    <location>
        <begin position="110"/>
        <end position="130"/>
    </location>
</feature>
<keyword evidence="1" id="KW-0812">Transmembrane</keyword>
<evidence type="ECO:0008006" key="4">
    <source>
        <dbReference type="Google" id="ProtNLM"/>
    </source>
</evidence>
<keyword evidence="3" id="KW-1185">Reference proteome</keyword>
<proteinExistence type="predicted"/>
<reference evidence="2" key="2">
    <citation type="submission" date="2020-08" db="EMBL/GenBank/DDBJ databases">
        <title>Draft Genome Sequence of Cumin Blight Pathogen Alternaria burnsii.</title>
        <authorList>
            <person name="Feng Z."/>
        </authorList>
    </citation>
    <scope>NUCLEOTIDE SEQUENCE</scope>
    <source>
        <strain evidence="2">CBS107.38</strain>
    </source>
</reference>
<feature type="transmembrane region" description="Helical" evidence="1">
    <location>
        <begin position="74"/>
        <end position="95"/>
    </location>
</feature>
<comment type="caution">
    <text evidence="2">The sequence shown here is derived from an EMBL/GenBank/DDBJ whole genome shotgun (WGS) entry which is preliminary data.</text>
</comment>
<name>A0A8H7AU11_9PLEO</name>
<evidence type="ECO:0000313" key="2">
    <source>
        <dbReference type="EMBL" id="KAF7671293.1"/>
    </source>
</evidence>
<reference evidence="2" key="1">
    <citation type="submission" date="2020-01" db="EMBL/GenBank/DDBJ databases">
        <authorList>
            <person name="Feng Z.H.Z."/>
        </authorList>
    </citation>
    <scope>NUCLEOTIDE SEQUENCE</scope>
    <source>
        <strain evidence="2">CBS107.38</strain>
    </source>
</reference>
<keyword evidence="1" id="KW-0472">Membrane</keyword>
<gene>
    <name evidence="2" type="ORF">GT037_010618</name>
</gene>
<evidence type="ECO:0000313" key="3">
    <source>
        <dbReference type="Proteomes" id="UP000596902"/>
    </source>
</evidence>
<keyword evidence="1" id="KW-1133">Transmembrane helix</keyword>